<keyword evidence="3" id="KW-1185">Reference proteome</keyword>
<dbReference type="OrthoDB" id="3269666at2759"/>
<evidence type="ECO:0000256" key="1">
    <source>
        <dbReference type="SAM" id="MobiDB-lite"/>
    </source>
</evidence>
<accession>A0A0C2XR35</accession>
<evidence type="ECO:0000313" key="2">
    <source>
        <dbReference type="EMBL" id="KIL71688.1"/>
    </source>
</evidence>
<feature type="region of interest" description="Disordered" evidence="1">
    <location>
        <begin position="236"/>
        <end position="268"/>
    </location>
</feature>
<dbReference type="EMBL" id="KN818222">
    <property type="protein sequence ID" value="KIL71688.1"/>
    <property type="molecule type" value="Genomic_DNA"/>
</dbReference>
<dbReference type="Proteomes" id="UP000054549">
    <property type="component" value="Unassembled WGS sequence"/>
</dbReference>
<organism evidence="2 3">
    <name type="scientific">Amanita muscaria (strain Koide BX008)</name>
    <dbReference type="NCBI Taxonomy" id="946122"/>
    <lineage>
        <taxon>Eukaryota</taxon>
        <taxon>Fungi</taxon>
        <taxon>Dikarya</taxon>
        <taxon>Basidiomycota</taxon>
        <taxon>Agaricomycotina</taxon>
        <taxon>Agaricomycetes</taxon>
        <taxon>Agaricomycetidae</taxon>
        <taxon>Agaricales</taxon>
        <taxon>Pluteineae</taxon>
        <taxon>Amanitaceae</taxon>
        <taxon>Amanita</taxon>
    </lineage>
</organism>
<dbReference type="STRING" id="946122.A0A0C2XR35"/>
<reference evidence="2 3" key="1">
    <citation type="submission" date="2014-04" db="EMBL/GenBank/DDBJ databases">
        <title>Evolutionary Origins and Diversification of the Mycorrhizal Mutualists.</title>
        <authorList>
            <consortium name="DOE Joint Genome Institute"/>
            <consortium name="Mycorrhizal Genomics Consortium"/>
            <person name="Kohler A."/>
            <person name="Kuo A."/>
            <person name="Nagy L.G."/>
            <person name="Floudas D."/>
            <person name="Copeland A."/>
            <person name="Barry K.W."/>
            <person name="Cichocki N."/>
            <person name="Veneault-Fourrey C."/>
            <person name="LaButti K."/>
            <person name="Lindquist E.A."/>
            <person name="Lipzen A."/>
            <person name="Lundell T."/>
            <person name="Morin E."/>
            <person name="Murat C."/>
            <person name="Riley R."/>
            <person name="Ohm R."/>
            <person name="Sun H."/>
            <person name="Tunlid A."/>
            <person name="Henrissat B."/>
            <person name="Grigoriev I.V."/>
            <person name="Hibbett D.S."/>
            <person name="Martin F."/>
        </authorList>
    </citation>
    <scope>NUCLEOTIDE SEQUENCE [LARGE SCALE GENOMIC DNA]</scope>
    <source>
        <strain evidence="2 3">Koide BX008</strain>
    </source>
</reference>
<feature type="region of interest" description="Disordered" evidence="1">
    <location>
        <begin position="124"/>
        <end position="149"/>
    </location>
</feature>
<feature type="compositionally biased region" description="Polar residues" evidence="1">
    <location>
        <begin position="124"/>
        <end position="133"/>
    </location>
</feature>
<dbReference type="AlphaFoldDB" id="A0A0C2XR35"/>
<sequence length="268" mass="27176">MSSQQENPTTAHVVLETTAGEARAEAPTAKVAEQIEKNVDRTHTAAGHAAKVAKVKGPELTGESIPAVERLQAGASNVTTDAVVEGERDVENAKAAGASYLEQAKALASSAIATAQSYLPESLGGQTTSSDISPHTKPEFNKTAPDSISSTLQSGVNSAIETTKQYAVAAQETIQSQVESAKGAAGTAKQYVGTAQETVKAQVERAKGTAQGLMGTTGTQGAQLTDVDSAGVPAISAPLESGRHVVGNTTYPPTGSAKKIAANEPGAP</sequence>
<dbReference type="HOGENOM" id="CLU_087665_0_0_1"/>
<name>A0A0C2XR35_AMAMK</name>
<dbReference type="InParanoid" id="A0A0C2XR35"/>
<evidence type="ECO:0000313" key="3">
    <source>
        <dbReference type="Proteomes" id="UP000054549"/>
    </source>
</evidence>
<gene>
    <name evidence="2" type="ORF">M378DRAFT_238202</name>
</gene>
<protein>
    <submittedName>
        <fullName evidence="2">Uncharacterized protein</fullName>
    </submittedName>
</protein>
<proteinExistence type="predicted"/>